<dbReference type="EMBL" id="DSDK01000509">
    <property type="protein sequence ID" value="HDR51830.1"/>
    <property type="molecule type" value="Genomic_DNA"/>
</dbReference>
<feature type="transmembrane region" description="Helical" evidence="1">
    <location>
        <begin position="34"/>
        <end position="50"/>
    </location>
</feature>
<gene>
    <name evidence="2" type="ORF">ENN90_09490</name>
</gene>
<keyword evidence="1" id="KW-0812">Transmembrane</keyword>
<accession>A0A831PKQ8</accession>
<keyword evidence="1" id="KW-1133">Transmembrane helix</keyword>
<dbReference type="Proteomes" id="UP000886047">
    <property type="component" value="Unassembled WGS sequence"/>
</dbReference>
<name>A0A831PKQ8_9BACT</name>
<comment type="caution">
    <text evidence="2">The sequence shown here is derived from an EMBL/GenBank/DDBJ whole genome shotgun (WGS) entry which is preliminary data.</text>
</comment>
<keyword evidence="1" id="KW-0472">Membrane</keyword>
<dbReference type="Pfam" id="PF19630">
    <property type="entry name" value="DUF6134"/>
    <property type="match status" value="1"/>
</dbReference>
<reference evidence="2" key="1">
    <citation type="journal article" date="2020" name="mSystems">
        <title>Genome- and Community-Level Interaction Insights into Carbon Utilization and Element Cycling Functions of Hydrothermarchaeota in Hydrothermal Sediment.</title>
        <authorList>
            <person name="Zhou Z."/>
            <person name="Liu Y."/>
            <person name="Xu W."/>
            <person name="Pan J."/>
            <person name="Luo Z.H."/>
            <person name="Li M."/>
        </authorList>
    </citation>
    <scope>NUCLEOTIDE SEQUENCE [LARGE SCALE GENOMIC DNA]</scope>
    <source>
        <strain evidence="2">SpSt-1217</strain>
    </source>
</reference>
<evidence type="ECO:0000313" key="2">
    <source>
        <dbReference type="EMBL" id="HDR51830.1"/>
    </source>
</evidence>
<dbReference type="InterPro" id="IPR045767">
    <property type="entry name" value="DUF6134"/>
</dbReference>
<protein>
    <submittedName>
        <fullName evidence="2">Uncharacterized protein</fullName>
    </submittedName>
</protein>
<evidence type="ECO:0000256" key="1">
    <source>
        <dbReference type="SAM" id="Phobius"/>
    </source>
</evidence>
<sequence>MKNREQSFNNYLPPLGYPEKKVCIEINGNRRLKYILFLLLGFVVLTSVAANPETLTSKYKIYLLGANIGEFSVEQTNNQENVIIDATTEVEIHLLFSYRIKYVQKTVYNKGVLQNAHVETYKNGKLNSTMFMNYEKGAYQLIVDGDTTIINELITYSGSLIYFNEPKTATRIFKERNVEMRQITLAGNHTYTIKDEKGKLLNKYFYENGILQHATMRHALATVELKLVND</sequence>
<organism evidence="2">
    <name type="scientific">Mariniphaga anaerophila</name>
    <dbReference type="NCBI Taxonomy" id="1484053"/>
    <lineage>
        <taxon>Bacteria</taxon>
        <taxon>Pseudomonadati</taxon>
        <taxon>Bacteroidota</taxon>
        <taxon>Bacteroidia</taxon>
        <taxon>Marinilabiliales</taxon>
        <taxon>Prolixibacteraceae</taxon>
        <taxon>Mariniphaga</taxon>
    </lineage>
</organism>
<dbReference type="AlphaFoldDB" id="A0A831PKQ8"/>
<proteinExistence type="predicted"/>